<organism evidence="1 2">
    <name type="scientific">Streptomyces violaceusniger</name>
    <dbReference type="NCBI Taxonomy" id="68280"/>
    <lineage>
        <taxon>Bacteria</taxon>
        <taxon>Bacillati</taxon>
        <taxon>Actinomycetota</taxon>
        <taxon>Actinomycetes</taxon>
        <taxon>Kitasatosporales</taxon>
        <taxon>Streptomycetaceae</taxon>
        <taxon>Streptomyces</taxon>
        <taxon>Streptomyces violaceusniger group</taxon>
    </lineage>
</organism>
<dbReference type="Proteomes" id="UP000301309">
    <property type="component" value="Unassembled WGS sequence"/>
</dbReference>
<evidence type="ECO:0000313" key="2">
    <source>
        <dbReference type="Proteomes" id="UP000301309"/>
    </source>
</evidence>
<dbReference type="AlphaFoldDB" id="A0A4D4LQL7"/>
<dbReference type="EMBL" id="BJHW01000002">
    <property type="protein sequence ID" value="GDY60383.1"/>
    <property type="molecule type" value="Genomic_DNA"/>
</dbReference>
<gene>
    <name evidence="1" type="ORF">SVIO_110060</name>
</gene>
<sequence length="206" mass="21822">MRSWCDRGLFGDGYFDETIAQGLARVVGGTAVMAPAMTGMLPGDCSQVDVTPFPSLRQEVPDVTFVFGTASLLGINAASTAADDAAGVLDALFDRNVRRRFAAKVPGDWNLPLAEADAQGLRAVAPAVFAESAIGLTRAVHGGRYGFATWSFFPPKAEALVIEQFRPLVEARITAQEHLAELQSVFARERAGSLTPGVAAAVVLDR</sequence>
<name>A0A4D4LQL7_STRVO</name>
<reference evidence="1 2" key="1">
    <citation type="journal article" date="2020" name="Int. J. Syst. Evol. Microbiol.">
        <title>Reclassification of Streptomyces castelarensis and Streptomyces sporoclivatus as later heterotypic synonyms of Streptomyces antimycoticus.</title>
        <authorList>
            <person name="Komaki H."/>
            <person name="Tamura T."/>
        </authorList>
    </citation>
    <scope>NUCLEOTIDE SEQUENCE [LARGE SCALE GENOMIC DNA]</scope>
    <source>
        <strain evidence="1 2">NBRC 13459</strain>
    </source>
</reference>
<protein>
    <submittedName>
        <fullName evidence="1">Uncharacterized protein</fullName>
    </submittedName>
</protein>
<keyword evidence="2" id="KW-1185">Reference proteome</keyword>
<accession>A0A4D4LQL7</accession>
<comment type="caution">
    <text evidence="1">The sequence shown here is derived from an EMBL/GenBank/DDBJ whole genome shotgun (WGS) entry which is preliminary data.</text>
</comment>
<proteinExistence type="predicted"/>
<evidence type="ECO:0000313" key="1">
    <source>
        <dbReference type="EMBL" id="GDY60383.1"/>
    </source>
</evidence>